<feature type="compositionally biased region" description="Polar residues" evidence="1">
    <location>
        <begin position="13"/>
        <end position="23"/>
    </location>
</feature>
<keyword evidence="2" id="KW-0472">Membrane</keyword>
<reference evidence="3 4" key="1">
    <citation type="submission" date="2018-05" db="EMBL/GenBank/DDBJ databases">
        <title>Genomic Encyclopedia of Type Strains, Phase IV (KMG-IV): sequencing the most valuable type-strain genomes for metagenomic binning, comparative biology and taxonomic classification.</title>
        <authorList>
            <person name="Goeker M."/>
        </authorList>
    </citation>
    <scope>NUCLEOTIDE SEQUENCE [LARGE SCALE GENOMIC DNA]</scope>
    <source>
        <strain evidence="3 4">DSM 566</strain>
    </source>
</reference>
<feature type="transmembrane region" description="Helical" evidence="2">
    <location>
        <begin position="63"/>
        <end position="80"/>
    </location>
</feature>
<dbReference type="OrthoDB" id="8907247at2"/>
<comment type="caution">
    <text evidence="3">The sequence shown here is derived from an EMBL/GenBank/DDBJ whole genome shotgun (WGS) entry which is preliminary data.</text>
</comment>
<evidence type="ECO:0000256" key="2">
    <source>
        <dbReference type="SAM" id="Phobius"/>
    </source>
</evidence>
<protein>
    <submittedName>
        <fullName evidence="3">Uncharacterized protein</fullName>
    </submittedName>
</protein>
<sequence>MTNTKTRADACWTTASDGGSAETSPMELSALGEHLTVCRTGRGRMFALRCGADGLQGFVASRFVTTLAAVAMLAGALLMVI</sequence>
<dbReference type="RefSeq" id="WP_146219406.1">
    <property type="nucleotide sequence ID" value="NZ_QJJS01000014.1"/>
</dbReference>
<evidence type="ECO:0000313" key="3">
    <source>
        <dbReference type="EMBL" id="PXW94427.1"/>
    </source>
</evidence>
<organism evidence="3 4">
    <name type="scientific">Sphaerotilus hippei</name>
    <dbReference type="NCBI Taxonomy" id="744406"/>
    <lineage>
        <taxon>Bacteria</taxon>
        <taxon>Pseudomonadati</taxon>
        <taxon>Pseudomonadota</taxon>
        <taxon>Betaproteobacteria</taxon>
        <taxon>Burkholderiales</taxon>
        <taxon>Sphaerotilaceae</taxon>
        <taxon>Sphaerotilus</taxon>
    </lineage>
</organism>
<dbReference type="Proteomes" id="UP000247811">
    <property type="component" value="Unassembled WGS sequence"/>
</dbReference>
<keyword evidence="4" id="KW-1185">Reference proteome</keyword>
<name>A0A318H5I0_9BURK</name>
<dbReference type="EMBL" id="QJJS01000014">
    <property type="protein sequence ID" value="PXW94427.1"/>
    <property type="molecule type" value="Genomic_DNA"/>
</dbReference>
<evidence type="ECO:0000256" key="1">
    <source>
        <dbReference type="SAM" id="MobiDB-lite"/>
    </source>
</evidence>
<accession>A0A318H5I0</accession>
<keyword evidence="2" id="KW-1133">Transmembrane helix</keyword>
<gene>
    <name evidence="3" type="ORF">C7444_114126</name>
</gene>
<proteinExistence type="predicted"/>
<feature type="region of interest" description="Disordered" evidence="1">
    <location>
        <begin position="1"/>
        <end position="23"/>
    </location>
</feature>
<keyword evidence="2" id="KW-0812">Transmembrane</keyword>
<evidence type="ECO:0000313" key="4">
    <source>
        <dbReference type="Proteomes" id="UP000247811"/>
    </source>
</evidence>
<dbReference type="AlphaFoldDB" id="A0A318H5I0"/>